<comment type="caution">
    <text evidence="2">The sequence shown here is derived from an EMBL/GenBank/DDBJ whole genome shotgun (WGS) entry which is preliminary data.</text>
</comment>
<dbReference type="AlphaFoldDB" id="A0A834X601"/>
<evidence type="ECO:0000313" key="2">
    <source>
        <dbReference type="EMBL" id="KAF7839303.1"/>
    </source>
</evidence>
<name>A0A834X601_9FABA</name>
<dbReference type="EMBL" id="JAAIUW010000003">
    <property type="protein sequence ID" value="KAF7839303.1"/>
    <property type="molecule type" value="Genomic_DNA"/>
</dbReference>
<evidence type="ECO:0000313" key="3">
    <source>
        <dbReference type="Proteomes" id="UP000634136"/>
    </source>
</evidence>
<organism evidence="2 3">
    <name type="scientific">Senna tora</name>
    <dbReference type="NCBI Taxonomy" id="362788"/>
    <lineage>
        <taxon>Eukaryota</taxon>
        <taxon>Viridiplantae</taxon>
        <taxon>Streptophyta</taxon>
        <taxon>Embryophyta</taxon>
        <taxon>Tracheophyta</taxon>
        <taxon>Spermatophyta</taxon>
        <taxon>Magnoliopsida</taxon>
        <taxon>eudicotyledons</taxon>
        <taxon>Gunneridae</taxon>
        <taxon>Pentapetalae</taxon>
        <taxon>rosids</taxon>
        <taxon>fabids</taxon>
        <taxon>Fabales</taxon>
        <taxon>Fabaceae</taxon>
        <taxon>Caesalpinioideae</taxon>
        <taxon>Cassia clade</taxon>
        <taxon>Senna</taxon>
    </lineage>
</organism>
<sequence length="96" mass="10278">MHPSSPIASYVSSLFLLLLLPPPFLHLLLHSRLAERGSRRSHVVVVGVSIEGVALPEAESEAEDLLSSLLAKSLPFLGNGFSDGTRSIAADSNNWD</sequence>
<accession>A0A834X601</accession>
<evidence type="ECO:0000256" key="1">
    <source>
        <dbReference type="SAM" id="Phobius"/>
    </source>
</evidence>
<proteinExistence type="predicted"/>
<keyword evidence="1" id="KW-1133">Transmembrane helix</keyword>
<feature type="transmembrane region" description="Helical" evidence="1">
    <location>
        <begin position="6"/>
        <end position="29"/>
    </location>
</feature>
<protein>
    <submittedName>
        <fullName evidence="2">Uncharacterized protein</fullName>
    </submittedName>
</protein>
<keyword evidence="1" id="KW-0812">Transmembrane</keyword>
<reference evidence="2" key="1">
    <citation type="submission" date="2020-09" db="EMBL/GenBank/DDBJ databases">
        <title>Genome-Enabled Discovery of Anthraquinone Biosynthesis in Senna tora.</title>
        <authorList>
            <person name="Kang S.-H."/>
            <person name="Pandey R.P."/>
            <person name="Lee C.-M."/>
            <person name="Sim J.-S."/>
            <person name="Jeong J.-T."/>
            <person name="Choi B.-S."/>
            <person name="Jung M."/>
            <person name="Ginzburg D."/>
            <person name="Zhao K."/>
            <person name="Won S.Y."/>
            <person name="Oh T.-J."/>
            <person name="Yu Y."/>
            <person name="Kim N.-H."/>
            <person name="Lee O.R."/>
            <person name="Lee T.-H."/>
            <person name="Bashyal P."/>
            <person name="Kim T.-S."/>
            <person name="Lee W.-H."/>
            <person name="Kawkins C."/>
            <person name="Kim C.-K."/>
            <person name="Kim J.S."/>
            <person name="Ahn B.O."/>
            <person name="Rhee S.Y."/>
            <person name="Sohng J.K."/>
        </authorList>
    </citation>
    <scope>NUCLEOTIDE SEQUENCE</scope>
    <source>
        <tissue evidence="2">Leaf</tissue>
    </source>
</reference>
<keyword evidence="1" id="KW-0472">Membrane</keyword>
<dbReference type="Proteomes" id="UP000634136">
    <property type="component" value="Unassembled WGS sequence"/>
</dbReference>
<keyword evidence="3" id="KW-1185">Reference proteome</keyword>
<gene>
    <name evidence="2" type="ORF">G2W53_007785</name>
</gene>